<proteinExistence type="predicted"/>
<name>A0A4C1XN67_EUMVA</name>
<sequence>MALILFPKDTCAQNLRHKQESYCVRANVRACVCEFVWTSTCARTQAILDGLESWAERRDNAPPRAGRPRLGHFHRLRPFSKGAFDADRLFAKDSAKGKRRARSAVVKHSRSRGNPFLGFRAEMAETPFVSCPSVCPVDSGFGLQPQCIGDSGRRICGEPKRAKPFDIK</sequence>
<evidence type="ECO:0000313" key="1">
    <source>
        <dbReference type="EMBL" id="GBP65386.1"/>
    </source>
</evidence>
<dbReference type="AlphaFoldDB" id="A0A4C1XN67"/>
<evidence type="ECO:0000313" key="2">
    <source>
        <dbReference type="Proteomes" id="UP000299102"/>
    </source>
</evidence>
<dbReference type="EMBL" id="BGZK01000927">
    <property type="protein sequence ID" value="GBP65386.1"/>
    <property type="molecule type" value="Genomic_DNA"/>
</dbReference>
<gene>
    <name evidence="1" type="ORF">EVAR_53418_1</name>
</gene>
<organism evidence="1 2">
    <name type="scientific">Eumeta variegata</name>
    <name type="common">Bagworm moth</name>
    <name type="synonym">Eumeta japonica</name>
    <dbReference type="NCBI Taxonomy" id="151549"/>
    <lineage>
        <taxon>Eukaryota</taxon>
        <taxon>Metazoa</taxon>
        <taxon>Ecdysozoa</taxon>
        <taxon>Arthropoda</taxon>
        <taxon>Hexapoda</taxon>
        <taxon>Insecta</taxon>
        <taxon>Pterygota</taxon>
        <taxon>Neoptera</taxon>
        <taxon>Endopterygota</taxon>
        <taxon>Lepidoptera</taxon>
        <taxon>Glossata</taxon>
        <taxon>Ditrysia</taxon>
        <taxon>Tineoidea</taxon>
        <taxon>Psychidae</taxon>
        <taxon>Oiketicinae</taxon>
        <taxon>Eumeta</taxon>
    </lineage>
</organism>
<dbReference type="Proteomes" id="UP000299102">
    <property type="component" value="Unassembled WGS sequence"/>
</dbReference>
<comment type="caution">
    <text evidence="1">The sequence shown here is derived from an EMBL/GenBank/DDBJ whole genome shotgun (WGS) entry which is preliminary data.</text>
</comment>
<keyword evidence="2" id="KW-1185">Reference proteome</keyword>
<reference evidence="1 2" key="1">
    <citation type="journal article" date="2019" name="Commun. Biol.">
        <title>The bagworm genome reveals a unique fibroin gene that provides high tensile strength.</title>
        <authorList>
            <person name="Kono N."/>
            <person name="Nakamura H."/>
            <person name="Ohtoshi R."/>
            <person name="Tomita M."/>
            <person name="Numata K."/>
            <person name="Arakawa K."/>
        </authorList>
    </citation>
    <scope>NUCLEOTIDE SEQUENCE [LARGE SCALE GENOMIC DNA]</scope>
</reference>
<accession>A0A4C1XN67</accession>
<protein>
    <submittedName>
        <fullName evidence="1">Uncharacterized protein</fullName>
    </submittedName>
</protein>